<evidence type="ECO:0000313" key="4">
    <source>
        <dbReference type="EMBL" id="CCD27235.1"/>
    </source>
</evidence>
<gene>
    <name evidence="4" type="primary">NDAI0K00440</name>
    <name evidence="4" type="ordered locus">NDAI_0K00440</name>
</gene>
<feature type="domain" description="Ubiquitin-like" evidence="3">
    <location>
        <begin position="4"/>
        <end position="78"/>
    </location>
</feature>
<dbReference type="STRING" id="1071378.G0WHH4"/>
<dbReference type="SMART" id="SM00727">
    <property type="entry name" value="STI1"/>
    <property type="match status" value="2"/>
</dbReference>
<dbReference type="Pfam" id="PF23195">
    <property type="entry name" value="UBQLN1"/>
    <property type="match status" value="1"/>
</dbReference>
<dbReference type="SMART" id="SM00213">
    <property type="entry name" value="UBQ"/>
    <property type="match status" value="1"/>
</dbReference>
<dbReference type="GO" id="GO:0036435">
    <property type="term" value="F:K48-linked polyubiquitin modification-dependent protein binding"/>
    <property type="evidence" value="ECO:0007669"/>
    <property type="project" value="EnsemblFungi"/>
</dbReference>
<dbReference type="InterPro" id="IPR029071">
    <property type="entry name" value="Ubiquitin-like_domsf"/>
</dbReference>
<evidence type="ECO:0000313" key="5">
    <source>
        <dbReference type="Proteomes" id="UP000000689"/>
    </source>
</evidence>
<dbReference type="SMART" id="SM00165">
    <property type="entry name" value="UBA"/>
    <property type="match status" value="1"/>
</dbReference>
<dbReference type="eggNOG" id="KOG0010">
    <property type="taxonomic scope" value="Eukaryota"/>
</dbReference>
<feature type="region of interest" description="Disordered" evidence="1">
    <location>
        <begin position="73"/>
        <end position="97"/>
    </location>
</feature>
<dbReference type="CDD" id="cd16106">
    <property type="entry name" value="Ubl_Dsk2p_like"/>
    <property type="match status" value="1"/>
</dbReference>
<dbReference type="PROSITE" id="PS50030">
    <property type="entry name" value="UBA"/>
    <property type="match status" value="1"/>
</dbReference>
<dbReference type="PANTHER" id="PTHR10677:SF3">
    <property type="entry name" value="FI07626P-RELATED"/>
    <property type="match status" value="1"/>
</dbReference>
<dbReference type="Gene3D" id="3.10.20.90">
    <property type="entry name" value="Phosphatidylinositol 3-kinase Catalytic Subunit, Chain A, domain 1"/>
    <property type="match status" value="1"/>
</dbReference>
<dbReference type="PROSITE" id="PS00299">
    <property type="entry name" value="UBIQUITIN_1"/>
    <property type="match status" value="1"/>
</dbReference>
<organism evidence="4 5">
    <name type="scientific">Naumovozyma dairenensis (strain ATCC 10597 / BCRC 20456 / CBS 421 / NBRC 0211 / NRRL Y-12639)</name>
    <name type="common">Saccharomyces dairenensis</name>
    <dbReference type="NCBI Taxonomy" id="1071378"/>
    <lineage>
        <taxon>Eukaryota</taxon>
        <taxon>Fungi</taxon>
        <taxon>Dikarya</taxon>
        <taxon>Ascomycota</taxon>
        <taxon>Saccharomycotina</taxon>
        <taxon>Saccharomycetes</taxon>
        <taxon>Saccharomycetales</taxon>
        <taxon>Saccharomycetaceae</taxon>
        <taxon>Naumovozyma</taxon>
    </lineage>
</organism>
<dbReference type="Proteomes" id="UP000000689">
    <property type="component" value="Chromosome 11"/>
</dbReference>
<feature type="region of interest" description="Disordered" evidence="1">
    <location>
        <begin position="322"/>
        <end position="361"/>
    </location>
</feature>
<dbReference type="PROSITE" id="PS50053">
    <property type="entry name" value="UBIQUITIN_2"/>
    <property type="match status" value="1"/>
</dbReference>
<proteinExistence type="predicted"/>
<feature type="domain" description="UBA" evidence="2">
    <location>
        <begin position="358"/>
        <end position="402"/>
    </location>
</feature>
<dbReference type="PANTHER" id="PTHR10677">
    <property type="entry name" value="UBIQUILIN"/>
    <property type="match status" value="1"/>
</dbReference>
<dbReference type="HOGENOM" id="CLU_024293_0_1_1"/>
<dbReference type="GO" id="GO:0006511">
    <property type="term" value="P:ubiquitin-dependent protein catabolic process"/>
    <property type="evidence" value="ECO:0007669"/>
    <property type="project" value="TreeGrafter"/>
</dbReference>
<dbReference type="InterPro" id="IPR006636">
    <property type="entry name" value="STI1_HS-bd"/>
</dbReference>
<dbReference type="GO" id="GO:0030474">
    <property type="term" value="P:spindle pole body duplication"/>
    <property type="evidence" value="ECO:0007669"/>
    <property type="project" value="EnsemblFungi"/>
</dbReference>
<protein>
    <recommendedName>
        <fullName evidence="6">Ubiquitin domain-containing protein DSK2</fullName>
    </recommendedName>
</protein>
<sequence length="404" mass="42879">MSTISIHIKSGQNNWQVSIDTTASIATLKDEIAKVSEIPATNQRLIYSGKILKDDQNVDFYNIQDGHSVHLVRSGKKSTPTPATTNTTTNASNNTVPSNISAGQTGGFNPLADLTSARYAGYNLNLPSADAFGPDGGMNQSGTNPDEFLSMLDNPIVQSQMNEMLSNPQMIDFMIQSNPQLQAMGPQARQMFQSPMFRQMLTNPDMIRQSMQLANMMGMGPGARGSTNATDNAASSFPAPGGDDIINNNNTNTNTNTNTNNDTNDTATSNNDNANNNASSANTQNPFASLFNPTANNDSTGLAPNPFLAMLNNAGAGSGTNNAGATGTLPPFDPSMFASLFGGAGAPSTTPQQQDTRPPEERYETQLRQLNDMGFFDFDRNIAALRRTGGSVEAAVNALLNGDV</sequence>
<name>G0WHH4_NAUDC</name>
<dbReference type="AlphaFoldDB" id="G0WHH4"/>
<dbReference type="GO" id="GO:0036503">
    <property type="term" value="P:ERAD pathway"/>
    <property type="evidence" value="ECO:0007669"/>
    <property type="project" value="EnsemblFungi"/>
</dbReference>
<dbReference type="InterPro" id="IPR000626">
    <property type="entry name" value="Ubiquitin-like_dom"/>
</dbReference>
<dbReference type="InterPro" id="IPR009060">
    <property type="entry name" value="UBA-like_sf"/>
</dbReference>
<feature type="compositionally biased region" description="Low complexity" evidence="1">
    <location>
        <begin position="78"/>
        <end position="95"/>
    </location>
</feature>
<dbReference type="GO" id="GO:0030674">
    <property type="term" value="F:protein-macromolecule adaptor activity"/>
    <property type="evidence" value="ECO:0007669"/>
    <property type="project" value="EnsemblFungi"/>
</dbReference>
<evidence type="ECO:0000259" key="3">
    <source>
        <dbReference type="PROSITE" id="PS50053"/>
    </source>
</evidence>
<reference evidence="4 5" key="1">
    <citation type="journal article" date="2011" name="Proc. Natl. Acad. Sci. U.S.A.">
        <title>Evolutionary erosion of yeast sex chromosomes by mating-type switching accidents.</title>
        <authorList>
            <person name="Gordon J.L."/>
            <person name="Armisen D."/>
            <person name="Proux-Wera E."/>
            <person name="Oheigeartaigh S.S."/>
            <person name="Byrne K.P."/>
            <person name="Wolfe K.H."/>
        </authorList>
    </citation>
    <scope>NUCLEOTIDE SEQUENCE [LARGE SCALE GENOMIC DNA]</scope>
    <source>
        <strain evidence="5">ATCC 10597 / BCRC 20456 / CBS 421 / NBRC 0211 / NRRL Y-12639</strain>
    </source>
</reference>
<feature type="compositionally biased region" description="Polar residues" evidence="1">
    <location>
        <begin position="284"/>
        <end position="298"/>
    </location>
</feature>
<dbReference type="CDD" id="cd14324">
    <property type="entry name" value="UBA_Dsk2p_like"/>
    <property type="match status" value="1"/>
</dbReference>
<feature type="compositionally biased region" description="Low complexity" evidence="1">
    <location>
        <begin position="247"/>
        <end position="283"/>
    </location>
</feature>
<dbReference type="OMA" id="PGMDMFG"/>
<evidence type="ECO:0000259" key="2">
    <source>
        <dbReference type="PROSITE" id="PS50030"/>
    </source>
</evidence>
<dbReference type="RefSeq" id="XP_003672478.1">
    <property type="nucleotide sequence ID" value="XM_003672430.1"/>
</dbReference>
<keyword evidence="5" id="KW-1185">Reference proteome</keyword>
<dbReference type="FunFam" id="1.10.8.10:FF:000024">
    <property type="entry name" value="Ubiquitin domain-containing protein DSK2"/>
    <property type="match status" value="1"/>
</dbReference>
<dbReference type="InterPro" id="IPR015940">
    <property type="entry name" value="UBA"/>
</dbReference>
<dbReference type="Pfam" id="PF00627">
    <property type="entry name" value="UBA"/>
    <property type="match status" value="1"/>
</dbReference>
<accession>G0WHH4</accession>
<dbReference type="InterPro" id="IPR019954">
    <property type="entry name" value="Ubiquitin_CS"/>
</dbReference>
<dbReference type="InterPro" id="IPR015496">
    <property type="entry name" value="Ubiquilin"/>
</dbReference>
<dbReference type="GO" id="GO:0005829">
    <property type="term" value="C:cytosol"/>
    <property type="evidence" value="ECO:0007669"/>
    <property type="project" value="TreeGrafter"/>
</dbReference>
<dbReference type="Gene3D" id="1.10.8.10">
    <property type="entry name" value="DNA helicase RuvA subunit, C-terminal domain"/>
    <property type="match status" value="1"/>
</dbReference>
<evidence type="ECO:0008006" key="6">
    <source>
        <dbReference type="Google" id="ProtNLM"/>
    </source>
</evidence>
<evidence type="ECO:0000256" key="1">
    <source>
        <dbReference type="SAM" id="MobiDB-lite"/>
    </source>
</evidence>
<dbReference type="GeneID" id="11494660"/>
<dbReference type="Pfam" id="PF00240">
    <property type="entry name" value="ubiquitin"/>
    <property type="match status" value="1"/>
</dbReference>
<feature type="compositionally biased region" description="Polar residues" evidence="1">
    <location>
        <begin position="225"/>
        <end position="235"/>
    </location>
</feature>
<dbReference type="SUPFAM" id="SSF46934">
    <property type="entry name" value="UBA-like"/>
    <property type="match status" value="1"/>
</dbReference>
<dbReference type="SUPFAM" id="SSF54236">
    <property type="entry name" value="Ubiquitin-like"/>
    <property type="match status" value="1"/>
</dbReference>
<dbReference type="EMBL" id="HE580277">
    <property type="protein sequence ID" value="CCD27235.1"/>
    <property type="molecule type" value="Genomic_DNA"/>
</dbReference>
<feature type="compositionally biased region" description="Polar residues" evidence="1">
    <location>
        <begin position="347"/>
        <end position="356"/>
    </location>
</feature>
<feature type="region of interest" description="Disordered" evidence="1">
    <location>
        <begin position="220"/>
        <end position="298"/>
    </location>
</feature>
<dbReference type="KEGG" id="ndi:NDAI_0K00440"/>
<dbReference type="GO" id="GO:0072665">
    <property type="term" value="P:protein localization to vacuole"/>
    <property type="evidence" value="ECO:0007669"/>
    <property type="project" value="EnsemblFungi"/>
</dbReference>
<dbReference type="OrthoDB" id="267397at2759"/>